<dbReference type="Gene3D" id="1.10.287.1060">
    <property type="entry name" value="ESAT-6-like"/>
    <property type="match status" value="1"/>
</dbReference>
<dbReference type="Proteomes" id="UP000791080">
    <property type="component" value="Unassembled WGS sequence"/>
</dbReference>
<comment type="caution">
    <text evidence="2">The sequence shown here is derived from an EMBL/GenBank/DDBJ whole genome shotgun (WGS) entry which is preliminary data.</text>
</comment>
<gene>
    <name evidence="2" type="ORF">G443_003938</name>
</gene>
<dbReference type="SUPFAM" id="SSF140453">
    <property type="entry name" value="EsxAB dimer-like"/>
    <property type="match status" value="1"/>
</dbReference>
<dbReference type="InterPro" id="IPR036689">
    <property type="entry name" value="ESAT-6-like_sf"/>
</dbReference>
<protein>
    <submittedName>
        <fullName evidence="2">Conserved protein YukE</fullName>
    </submittedName>
</protein>
<evidence type="ECO:0000256" key="1">
    <source>
        <dbReference type="SAM" id="MobiDB-lite"/>
    </source>
</evidence>
<name>A0ABT1JMB5_ACTCY</name>
<reference evidence="2 3" key="1">
    <citation type="submission" date="2013-07" db="EMBL/GenBank/DDBJ databases">
        <authorList>
            <consortium name="DOE Joint Genome Institute"/>
            <person name="Reeve W."/>
            <person name="Huntemann M."/>
            <person name="Han J."/>
            <person name="Chen A."/>
            <person name="Kyrpides N."/>
            <person name="Mavromatis K."/>
            <person name="Markowitz V."/>
            <person name="Palaniappan K."/>
            <person name="Ivanova N."/>
            <person name="Schaumberg A."/>
            <person name="Pati A."/>
            <person name="Liolios K."/>
            <person name="Nordberg H.P."/>
            <person name="Cantor M.N."/>
            <person name="Hua S.X."/>
            <person name="Woyke T."/>
        </authorList>
    </citation>
    <scope>NUCLEOTIDE SEQUENCE [LARGE SCALE GENOMIC DNA]</scope>
    <source>
        <strain evidence="2 3">DSM 43889</strain>
    </source>
</reference>
<dbReference type="EMBL" id="AUBJ02000001">
    <property type="protein sequence ID" value="MCP2333668.1"/>
    <property type="molecule type" value="Genomic_DNA"/>
</dbReference>
<feature type="region of interest" description="Disordered" evidence="1">
    <location>
        <begin position="88"/>
        <end position="108"/>
    </location>
</feature>
<proteinExistence type="predicted"/>
<dbReference type="RefSeq" id="WP_051314094.1">
    <property type="nucleotide sequence ID" value="NZ_AUBJ02000001.1"/>
</dbReference>
<organism evidence="2 3">
    <name type="scientific">Actinoalloteichus caeruleus DSM 43889</name>
    <dbReference type="NCBI Taxonomy" id="1120930"/>
    <lineage>
        <taxon>Bacteria</taxon>
        <taxon>Bacillati</taxon>
        <taxon>Actinomycetota</taxon>
        <taxon>Actinomycetes</taxon>
        <taxon>Pseudonocardiales</taxon>
        <taxon>Pseudonocardiaceae</taxon>
        <taxon>Actinoalloteichus</taxon>
        <taxon>Actinoalloteichus cyanogriseus</taxon>
    </lineage>
</organism>
<evidence type="ECO:0000313" key="2">
    <source>
        <dbReference type="EMBL" id="MCP2333668.1"/>
    </source>
</evidence>
<keyword evidence="3" id="KW-1185">Reference proteome</keyword>
<evidence type="ECO:0000313" key="3">
    <source>
        <dbReference type="Proteomes" id="UP000791080"/>
    </source>
</evidence>
<sequence length="108" mass="11483">MSHDGYQVDPELLAERAAALGGEATTAERILGRLREVLDATGECWGDDEIGRRFAAGHVDPADTTLELMSGLPGRLTDHTDRLRASAATYRDAEETNTSALGTGPGSR</sequence>
<accession>A0ABT1JMB5</accession>
<reference evidence="2 3" key="2">
    <citation type="submission" date="2022-06" db="EMBL/GenBank/DDBJ databases">
        <title>Genomic Encyclopedia of Type Strains, Phase I: the one thousand microbial genomes (KMG-I) project.</title>
        <authorList>
            <person name="Kyrpides N."/>
        </authorList>
    </citation>
    <scope>NUCLEOTIDE SEQUENCE [LARGE SCALE GENOMIC DNA]</scope>
    <source>
        <strain evidence="2 3">DSM 43889</strain>
    </source>
</reference>